<dbReference type="KEGG" id="pbas:SMSP2_01297"/>
<gene>
    <name evidence="5" type="primary">cytR_2</name>
    <name evidence="5" type="ORF">SMSP2_01297</name>
</gene>
<dbReference type="GO" id="GO:0003700">
    <property type="term" value="F:DNA-binding transcription factor activity"/>
    <property type="evidence" value="ECO:0007669"/>
    <property type="project" value="TreeGrafter"/>
</dbReference>
<dbReference type="InterPro" id="IPR046335">
    <property type="entry name" value="LacI/GalR-like_sensor"/>
</dbReference>
<evidence type="ECO:0000313" key="6">
    <source>
        <dbReference type="Proteomes" id="UP000188181"/>
    </source>
</evidence>
<dbReference type="Gene3D" id="1.10.260.40">
    <property type="entry name" value="lambda repressor-like DNA-binding domains"/>
    <property type="match status" value="1"/>
</dbReference>
<dbReference type="InterPro" id="IPR028082">
    <property type="entry name" value="Peripla_BP_I"/>
</dbReference>
<dbReference type="InterPro" id="IPR010982">
    <property type="entry name" value="Lambda_DNA-bd_dom_sf"/>
</dbReference>
<evidence type="ECO:0000256" key="1">
    <source>
        <dbReference type="ARBA" id="ARBA00023015"/>
    </source>
</evidence>
<evidence type="ECO:0000313" key="5">
    <source>
        <dbReference type="EMBL" id="AQQ70933.1"/>
    </source>
</evidence>
<reference evidence="6" key="1">
    <citation type="submission" date="2017-02" db="EMBL/GenBank/DDBJ databases">
        <title>Comparative genomics and description of representatives of a novel lineage of planctomycetes thriving in anoxic sediments.</title>
        <authorList>
            <person name="Spring S."/>
            <person name="Bunk B."/>
            <person name="Sproer C."/>
        </authorList>
    </citation>
    <scope>NUCLEOTIDE SEQUENCE [LARGE SCALE GENOMIC DNA]</scope>
    <source>
        <strain evidence="6">SM-Chi-D1</strain>
    </source>
</reference>
<evidence type="ECO:0000259" key="4">
    <source>
        <dbReference type="PROSITE" id="PS50932"/>
    </source>
</evidence>
<dbReference type="STRING" id="1851148.SMSP2_01297"/>
<feature type="domain" description="HTH lacI-type" evidence="4">
    <location>
        <begin position="18"/>
        <end position="56"/>
    </location>
</feature>
<dbReference type="SUPFAM" id="SSF47413">
    <property type="entry name" value="lambda repressor-like DNA-binding domains"/>
    <property type="match status" value="1"/>
</dbReference>
<dbReference type="PROSITE" id="PS50932">
    <property type="entry name" value="HTH_LACI_2"/>
    <property type="match status" value="1"/>
</dbReference>
<dbReference type="AlphaFoldDB" id="A0A1Q2MDZ9"/>
<sequence>MEATTCSKKPRKVNQTLVAERLNVSVATVSKALRGMSDIGEETVRKVQMAAREIGYDRKTKNGIGDLANTECGFIGVLVNKSTYPASRGGYFEGLSKEAVARNMSLVSHYASKNECKYIIERSHQPWVIRNNAVKGLVLIHHWPEEIVNYLSKLFPCVSIMHQYDDPAVGYVGVDSSSAIGKLMDMLYEAGHRNIGFFGHNGAISWSRRRFAAYTESLCRLGLAVNSQSIVEVEQDYPEKGGLDWEKHFDYVASQIRAGVTAWMCPSDLAGHELYTGLTRRGFSVPRDVSITGFDSSSMESSIRLTSVKVRSVEMGVMALKMLLMDHSGYNMPRQVVKLDCDIALGETVAGLKT</sequence>
<dbReference type="SMART" id="SM00354">
    <property type="entry name" value="HTH_LACI"/>
    <property type="match status" value="1"/>
</dbReference>
<dbReference type="PANTHER" id="PTHR30146:SF109">
    <property type="entry name" value="HTH-TYPE TRANSCRIPTIONAL REGULATOR GALS"/>
    <property type="match status" value="1"/>
</dbReference>
<proteinExistence type="predicted"/>
<dbReference type="InterPro" id="IPR000843">
    <property type="entry name" value="HTH_LacI"/>
</dbReference>
<dbReference type="Gene3D" id="3.40.50.2300">
    <property type="match status" value="2"/>
</dbReference>
<dbReference type="SUPFAM" id="SSF53822">
    <property type="entry name" value="Periplasmic binding protein-like I"/>
    <property type="match status" value="1"/>
</dbReference>
<dbReference type="PANTHER" id="PTHR30146">
    <property type="entry name" value="LACI-RELATED TRANSCRIPTIONAL REPRESSOR"/>
    <property type="match status" value="1"/>
</dbReference>
<keyword evidence="3" id="KW-0804">Transcription</keyword>
<dbReference type="OrthoDB" id="9798934at2"/>
<keyword evidence="6" id="KW-1185">Reference proteome</keyword>
<keyword evidence="2" id="KW-0238">DNA-binding</keyword>
<dbReference type="Pfam" id="PF13377">
    <property type="entry name" value="Peripla_BP_3"/>
    <property type="match status" value="1"/>
</dbReference>
<keyword evidence="1" id="KW-0805">Transcription regulation</keyword>
<dbReference type="GO" id="GO:0000976">
    <property type="term" value="F:transcription cis-regulatory region binding"/>
    <property type="evidence" value="ECO:0007669"/>
    <property type="project" value="TreeGrafter"/>
</dbReference>
<dbReference type="EMBL" id="CP019646">
    <property type="protein sequence ID" value="AQQ70933.1"/>
    <property type="molecule type" value="Genomic_DNA"/>
</dbReference>
<protein>
    <submittedName>
        <fullName evidence="5">HTH-type transcriptional repressor CytR</fullName>
    </submittedName>
</protein>
<dbReference type="RefSeq" id="WP_146683162.1">
    <property type="nucleotide sequence ID" value="NZ_CP019646.1"/>
</dbReference>
<dbReference type="CDD" id="cd01392">
    <property type="entry name" value="HTH_LacI"/>
    <property type="match status" value="1"/>
</dbReference>
<dbReference type="Proteomes" id="UP000188181">
    <property type="component" value="Chromosome"/>
</dbReference>
<evidence type="ECO:0000256" key="2">
    <source>
        <dbReference type="ARBA" id="ARBA00023125"/>
    </source>
</evidence>
<name>A0A1Q2MDZ9_9BACT</name>
<accession>A0A1Q2MDZ9</accession>
<dbReference type="Pfam" id="PF00356">
    <property type="entry name" value="LacI"/>
    <property type="match status" value="1"/>
</dbReference>
<organism evidence="5 6">
    <name type="scientific">Limihaloglobus sulfuriphilus</name>
    <dbReference type="NCBI Taxonomy" id="1851148"/>
    <lineage>
        <taxon>Bacteria</taxon>
        <taxon>Pseudomonadati</taxon>
        <taxon>Planctomycetota</taxon>
        <taxon>Phycisphaerae</taxon>
        <taxon>Sedimentisphaerales</taxon>
        <taxon>Sedimentisphaeraceae</taxon>
        <taxon>Limihaloglobus</taxon>
    </lineage>
</organism>
<evidence type="ECO:0000256" key="3">
    <source>
        <dbReference type="ARBA" id="ARBA00023163"/>
    </source>
</evidence>